<name>A0AA38YVA4_VITRO</name>
<keyword evidence="2" id="KW-0812">Transmembrane</keyword>
<dbReference type="PANTHER" id="PTHR34741">
    <property type="entry name" value="IMAP FAMILY MEMBER 1, PUTATIVE-RELATED"/>
    <property type="match status" value="1"/>
</dbReference>
<keyword evidence="4" id="KW-1185">Reference proteome</keyword>
<dbReference type="Proteomes" id="UP001168098">
    <property type="component" value="Unassembled WGS sequence"/>
</dbReference>
<keyword evidence="2" id="KW-1133">Transmembrane helix</keyword>
<dbReference type="EMBL" id="JARBHA010000017">
    <property type="protein sequence ID" value="KAJ9677172.1"/>
    <property type="molecule type" value="Genomic_DNA"/>
</dbReference>
<accession>A0AA38YVA4</accession>
<feature type="transmembrane region" description="Helical" evidence="2">
    <location>
        <begin position="160"/>
        <end position="179"/>
    </location>
</feature>
<comment type="caution">
    <text evidence="3">The sequence shown here is derived from an EMBL/GenBank/DDBJ whole genome shotgun (WGS) entry which is preliminary data.</text>
</comment>
<evidence type="ECO:0000313" key="3">
    <source>
        <dbReference type="EMBL" id="KAJ9677172.1"/>
    </source>
</evidence>
<sequence>MLQPTPSPSSPSENPPPSHVVPPLPSSQLVAQPPSPSPPPSPLPATPESEIAEDGDDIRIRMSPGIPTEVQRKLNWPKIIVTSCIASALVLPFQTGYTSSPAIVLSCTSFSLSLLCTIVDNCISSAFPTLRQLLSDLAIFFLVDGFLLVITYPLSIILKSIIWALYFLLFLFVWASKWLKII</sequence>
<evidence type="ECO:0008006" key="5">
    <source>
        <dbReference type="Google" id="ProtNLM"/>
    </source>
</evidence>
<feature type="compositionally biased region" description="Pro residues" evidence="1">
    <location>
        <begin position="1"/>
        <end position="25"/>
    </location>
</feature>
<dbReference type="AlphaFoldDB" id="A0AA38YVA4"/>
<organism evidence="3 4">
    <name type="scientific">Vitis rotundifolia</name>
    <name type="common">Muscadine grape</name>
    <dbReference type="NCBI Taxonomy" id="103349"/>
    <lineage>
        <taxon>Eukaryota</taxon>
        <taxon>Viridiplantae</taxon>
        <taxon>Streptophyta</taxon>
        <taxon>Embryophyta</taxon>
        <taxon>Tracheophyta</taxon>
        <taxon>Spermatophyta</taxon>
        <taxon>Magnoliopsida</taxon>
        <taxon>eudicotyledons</taxon>
        <taxon>Gunneridae</taxon>
        <taxon>Pentapetalae</taxon>
        <taxon>rosids</taxon>
        <taxon>Vitales</taxon>
        <taxon>Vitaceae</taxon>
        <taxon>Viteae</taxon>
        <taxon>Vitis</taxon>
    </lineage>
</organism>
<reference evidence="3 4" key="1">
    <citation type="journal article" date="2023" name="BMC Biotechnol.">
        <title>Vitis rotundifolia cv Carlos genome sequencing.</title>
        <authorList>
            <person name="Huff M."/>
            <person name="Hulse-Kemp A."/>
            <person name="Scheffler B."/>
            <person name="Youngblood R."/>
            <person name="Simpson S."/>
            <person name="Babiker E."/>
            <person name="Staton M."/>
        </authorList>
    </citation>
    <scope>NUCLEOTIDE SEQUENCE [LARGE SCALE GENOMIC DNA]</scope>
    <source>
        <tissue evidence="3">Leaf</tissue>
    </source>
</reference>
<feature type="compositionally biased region" description="Pro residues" evidence="1">
    <location>
        <begin position="33"/>
        <end position="45"/>
    </location>
</feature>
<keyword evidence="2" id="KW-0472">Membrane</keyword>
<gene>
    <name evidence="3" type="ORF">PVL29_022260</name>
</gene>
<dbReference type="PANTHER" id="PTHR34741:SF2">
    <property type="entry name" value="VESICLE TRANSPORT PROTEIN"/>
    <property type="match status" value="1"/>
</dbReference>
<evidence type="ECO:0000256" key="2">
    <source>
        <dbReference type="SAM" id="Phobius"/>
    </source>
</evidence>
<evidence type="ECO:0000313" key="4">
    <source>
        <dbReference type="Proteomes" id="UP001168098"/>
    </source>
</evidence>
<evidence type="ECO:0000256" key="1">
    <source>
        <dbReference type="SAM" id="MobiDB-lite"/>
    </source>
</evidence>
<protein>
    <recommendedName>
        <fullName evidence="5">Transmembrane protein</fullName>
    </recommendedName>
</protein>
<proteinExistence type="predicted"/>
<feature type="region of interest" description="Disordered" evidence="1">
    <location>
        <begin position="1"/>
        <end position="55"/>
    </location>
</feature>